<dbReference type="PANTHER" id="PTHR42916">
    <property type="entry name" value="2-SUCCINYL-5-ENOLPYRUVYL-6-HYDROXY-3-CYCLOHEXENE-1-CARBOXYLATE SYNTHASE"/>
    <property type="match status" value="1"/>
</dbReference>
<keyword evidence="6" id="KW-1185">Reference proteome</keyword>
<name>A0ABY5BW58_9LACO</name>
<evidence type="ECO:0000313" key="6">
    <source>
        <dbReference type="Proteomes" id="UP001057025"/>
    </source>
</evidence>
<dbReference type="NCBIfam" id="TIGR03695">
    <property type="entry name" value="menH_SHCHC"/>
    <property type="match status" value="1"/>
</dbReference>
<dbReference type="SUPFAM" id="SSF53474">
    <property type="entry name" value="alpha/beta-Hydrolases"/>
    <property type="match status" value="1"/>
</dbReference>
<dbReference type="EMBL" id="CP097118">
    <property type="protein sequence ID" value="USS88221.1"/>
    <property type="molecule type" value="Genomic_DNA"/>
</dbReference>
<dbReference type="InterPro" id="IPR000073">
    <property type="entry name" value="AB_hydrolase_1"/>
</dbReference>
<dbReference type="GO" id="GO:0070205">
    <property type="term" value="F:2-succinyl-6-hydroxy-2,4-cyclohexadiene-1-carboxylate synthase activity"/>
    <property type="evidence" value="ECO:0007669"/>
    <property type="project" value="UniProtKB-EC"/>
</dbReference>
<dbReference type="EC" id="4.2.99.20" evidence="3"/>
<evidence type="ECO:0000259" key="4">
    <source>
        <dbReference type="Pfam" id="PF12697"/>
    </source>
</evidence>
<dbReference type="InterPro" id="IPR022485">
    <property type="entry name" value="SHCHC_synthase_MenH"/>
</dbReference>
<evidence type="ECO:0000256" key="1">
    <source>
        <dbReference type="ARBA" id="ARBA00022428"/>
    </source>
</evidence>
<accession>A0ABY5BW58</accession>
<evidence type="ECO:0000256" key="2">
    <source>
        <dbReference type="ARBA" id="ARBA00023239"/>
    </source>
</evidence>
<dbReference type="Proteomes" id="UP001057025">
    <property type="component" value="Chromosome"/>
</dbReference>
<keyword evidence="1" id="KW-0474">Menaquinone biosynthesis</keyword>
<proteinExistence type="predicted"/>
<dbReference type="InterPro" id="IPR029058">
    <property type="entry name" value="AB_hydrolase_fold"/>
</dbReference>
<gene>
    <name evidence="5" type="primary">menH</name>
    <name evidence="5" type="ORF">M3M39_01720</name>
</gene>
<reference evidence="5" key="1">
    <citation type="submission" date="2022-05" db="EMBL/GenBank/DDBJ databases">
        <authorList>
            <person name="Oliphant S.A."/>
            <person name="Watson-Haigh N.S."/>
            <person name="Sumby K.M."/>
            <person name="Gardner J.M."/>
            <person name="Jiranek V."/>
        </authorList>
    </citation>
    <scope>NUCLEOTIDE SEQUENCE</scope>
    <source>
        <strain evidence="5">KI11_C11</strain>
    </source>
</reference>
<organism evidence="5 6">
    <name type="scientific">Fructilactobacillus hinvesii</name>
    <dbReference type="NCBI Taxonomy" id="2940300"/>
    <lineage>
        <taxon>Bacteria</taxon>
        <taxon>Bacillati</taxon>
        <taxon>Bacillota</taxon>
        <taxon>Bacilli</taxon>
        <taxon>Lactobacillales</taxon>
        <taxon>Lactobacillaceae</taxon>
        <taxon>Fructilactobacillus</taxon>
    </lineage>
</organism>
<dbReference type="Pfam" id="PF12697">
    <property type="entry name" value="Abhydrolase_6"/>
    <property type="match status" value="1"/>
</dbReference>
<feature type="domain" description="AB hydrolase-1" evidence="4">
    <location>
        <begin position="25"/>
        <end position="255"/>
    </location>
</feature>
<dbReference type="PANTHER" id="PTHR42916:SF1">
    <property type="entry name" value="PROTEIN PHYLLO, CHLOROPLASTIC"/>
    <property type="match status" value="1"/>
</dbReference>
<protein>
    <recommendedName>
        <fullName evidence="3">2-succinyl-6-hydroxy-2,4-cyclohexadiene-1-carboxylate synthase</fullName>
        <ecNumber evidence="3">4.2.99.20</ecNumber>
    </recommendedName>
</protein>
<sequence length="272" mass="30640">MKKLIRVRDYDYHVNITGSGQPHWLFLHGFLGNQTDFQAIQPRGTEAYITLYGFAPHDPVVPVAGFTADQQVQALASVITHLHFQPVNLVGYSMGARLALCLALAAPHLINQLVLESGTPGLAQQSARQARQRADARKAHQIETSGLAPFVTHWEQLPLFQSQRTVTLDQQRHMHAMRCAHQPQNMANSLRYFGTGTMPNHWPNLSQLQPKTTIITGELDHKFTTIGAKMHPQIPVAHHHLFQQTGHNVHFERPLLYLATLNHLAEEELHEN</sequence>
<evidence type="ECO:0000256" key="3">
    <source>
        <dbReference type="NCBIfam" id="TIGR03695"/>
    </source>
</evidence>
<dbReference type="Gene3D" id="3.40.50.1820">
    <property type="entry name" value="alpha/beta hydrolase"/>
    <property type="match status" value="1"/>
</dbReference>
<evidence type="ECO:0000313" key="5">
    <source>
        <dbReference type="EMBL" id="USS88221.1"/>
    </source>
</evidence>
<dbReference type="RefSeq" id="WP_252797507.1">
    <property type="nucleotide sequence ID" value="NZ_CP097118.1"/>
</dbReference>
<keyword evidence="2 5" id="KW-0456">Lyase</keyword>